<dbReference type="Proteomes" id="UP000281985">
    <property type="component" value="Unassembled WGS sequence"/>
</dbReference>
<feature type="transmembrane region" description="Helical" evidence="1">
    <location>
        <begin position="6"/>
        <end position="23"/>
    </location>
</feature>
<dbReference type="AlphaFoldDB" id="A0A3M0G5W6"/>
<keyword evidence="1" id="KW-0812">Transmembrane</keyword>
<evidence type="ECO:0000313" key="3">
    <source>
        <dbReference type="Proteomes" id="UP000281985"/>
    </source>
</evidence>
<reference evidence="2 3" key="1">
    <citation type="submission" date="2018-10" db="EMBL/GenBank/DDBJ databases">
        <title>Dokdonia luteus sp. nov., isolated from sea water.</title>
        <authorList>
            <person name="Zhou L.Y."/>
            <person name="Du Z.J."/>
        </authorList>
    </citation>
    <scope>NUCLEOTIDE SEQUENCE [LARGE SCALE GENOMIC DNA]</scope>
    <source>
        <strain evidence="2 3">SH27</strain>
    </source>
</reference>
<protein>
    <submittedName>
        <fullName evidence="2">Uncharacterized protein</fullName>
    </submittedName>
</protein>
<keyword evidence="1" id="KW-0472">Membrane</keyword>
<evidence type="ECO:0000256" key="1">
    <source>
        <dbReference type="SAM" id="Phobius"/>
    </source>
</evidence>
<gene>
    <name evidence="2" type="ORF">EAX61_13885</name>
</gene>
<keyword evidence="1" id="KW-1133">Transmembrane helix</keyword>
<comment type="caution">
    <text evidence="2">The sequence shown here is derived from an EMBL/GenBank/DDBJ whole genome shotgun (WGS) entry which is preliminary data.</text>
</comment>
<dbReference type="EMBL" id="REFV01000016">
    <property type="protein sequence ID" value="RMB56499.1"/>
    <property type="molecule type" value="Genomic_DNA"/>
</dbReference>
<proteinExistence type="predicted"/>
<sequence>MSISQLILLSFSTIALCISYNLSRKKTKIKVQHEELVKRSIAKIQQHKRQIAQRNDHLSKYHLLKYNLDEALIPQHEIIL</sequence>
<organism evidence="2 3">
    <name type="scientific">Dokdonia sinensis</name>
    <dbReference type="NCBI Taxonomy" id="2479847"/>
    <lineage>
        <taxon>Bacteria</taxon>
        <taxon>Pseudomonadati</taxon>
        <taxon>Bacteroidota</taxon>
        <taxon>Flavobacteriia</taxon>
        <taxon>Flavobacteriales</taxon>
        <taxon>Flavobacteriaceae</taxon>
        <taxon>Dokdonia</taxon>
    </lineage>
</organism>
<keyword evidence="3" id="KW-1185">Reference proteome</keyword>
<evidence type="ECO:0000313" key="2">
    <source>
        <dbReference type="EMBL" id="RMB56499.1"/>
    </source>
</evidence>
<accession>A0A3M0G5W6</accession>
<name>A0A3M0G5W6_9FLAO</name>